<organism evidence="3 4">
    <name type="scientific">Plectus sambesii</name>
    <dbReference type="NCBI Taxonomy" id="2011161"/>
    <lineage>
        <taxon>Eukaryota</taxon>
        <taxon>Metazoa</taxon>
        <taxon>Ecdysozoa</taxon>
        <taxon>Nematoda</taxon>
        <taxon>Chromadorea</taxon>
        <taxon>Plectida</taxon>
        <taxon>Plectina</taxon>
        <taxon>Plectoidea</taxon>
        <taxon>Plectidae</taxon>
        <taxon>Plectus</taxon>
    </lineage>
</organism>
<dbReference type="GO" id="GO:0003700">
    <property type="term" value="F:DNA-binding transcription factor activity"/>
    <property type="evidence" value="ECO:0007669"/>
    <property type="project" value="InterPro"/>
</dbReference>
<dbReference type="Gene3D" id="3.30.505.10">
    <property type="entry name" value="SH2 domain"/>
    <property type="match status" value="1"/>
</dbReference>
<keyword evidence="3" id="KW-1185">Reference proteome</keyword>
<accession>A0A914WN18</accession>
<feature type="region of interest" description="Disordered" evidence="2">
    <location>
        <begin position="210"/>
        <end position="233"/>
    </location>
</feature>
<dbReference type="SUPFAM" id="SSF55550">
    <property type="entry name" value="SH2 domain"/>
    <property type="match status" value="1"/>
</dbReference>
<dbReference type="InterPro" id="IPR001217">
    <property type="entry name" value="STAT"/>
</dbReference>
<keyword evidence="1" id="KW-0727">SH2 domain</keyword>
<protein>
    <submittedName>
        <fullName evidence="4">SH2 domain-containing protein</fullName>
    </submittedName>
</protein>
<evidence type="ECO:0000313" key="3">
    <source>
        <dbReference type="Proteomes" id="UP000887566"/>
    </source>
</evidence>
<sequence>MQYIATKVFKSAGHGDFARDEGFVTYKMFAKDRISEQVSFSCWDWIFSIMQFVRQKEVLKFWEKNWLLGFISKKDAEERMDALDYPTLLLRFSDSQLGALSIVCMIEVRANGMKDRRFLHLIPFFLDDLQKLSLSERIDSYQLKNIHHLYANIDKQSVIGKKDNSAPCPNGYVSTKVVMRVVGMNNKVRENQLPTIAECRRKASCPINGHANEWEDSNAKNSSANNRRPYYTSSPTDHVYSSVGQEIVSTADDCQTELCLSINDIGIAGMTATSQVAPVSQRSSWAYDETMQSSNNAFTEKSIDLIDSQQTVPEQIESKSGRLPPIETLIHRESGRQKLNPAAKVKMTCVNGDFSAC</sequence>
<dbReference type="Gene3D" id="1.10.238.10">
    <property type="entry name" value="EF-hand"/>
    <property type="match status" value="1"/>
</dbReference>
<dbReference type="PANTHER" id="PTHR11801">
    <property type="entry name" value="SIGNAL TRANSDUCER AND ACTIVATOR OF TRANSCRIPTION"/>
    <property type="match status" value="1"/>
</dbReference>
<proteinExistence type="predicted"/>
<dbReference type="AlphaFoldDB" id="A0A914WN18"/>
<evidence type="ECO:0000256" key="1">
    <source>
        <dbReference type="ARBA" id="ARBA00022999"/>
    </source>
</evidence>
<evidence type="ECO:0000256" key="2">
    <source>
        <dbReference type="SAM" id="MobiDB-lite"/>
    </source>
</evidence>
<dbReference type="InterPro" id="IPR036860">
    <property type="entry name" value="SH2_dom_sf"/>
</dbReference>
<name>A0A914WN18_9BILA</name>
<dbReference type="Proteomes" id="UP000887566">
    <property type="component" value="Unplaced"/>
</dbReference>
<dbReference type="GO" id="GO:0007165">
    <property type="term" value="P:signal transduction"/>
    <property type="evidence" value="ECO:0007669"/>
    <property type="project" value="InterPro"/>
</dbReference>
<dbReference type="WBParaSite" id="PSAMB.scaffold452size50529.g5913.t1">
    <property type="protein sequence ID" value="PSAMB.scaffold452size50529.g5913.t1"/>
    <property type="gene ID" value="PSAMB.scaffold452size50529.g5913"/>
</dbReference>
<evidence type="ECO:0000313" key="4">
    <source>
        <dbReference type="WBParaSite" id="PSAMB.scaffold452size50529.g5913.t1"/>
    </source>
</evidence>
<reference evidence="4" key="1">
    <citation type="submission" date="2022-11" db="UniProtKB">
        <authorList>
            <consortium name="WormBaseParasite"/>
        </authorList>
    </citation>
    <scope>IDENTIFICATION</scope>
</reference>